<name>A0ABT1DL69_9ACTN</name>
<dbReference type="SUPFAM" id="SSF52172">
    <property type="entry name" value="CheY-like"/>
    <property type="match status" value="1"/>
</dbReference>
<reference evidence="6 7" key="1">
    <citation type="submission" date="2022-06" db="EMBL/GenBank/DDBJ databases">
        <title>New Species of the Genus Actinoplanes, ActinopZanes ferrugineus.</title>
        <authorList>
            <person name="Ding P."/>
        </authorList>
    </citation>
    <scope>NUCLEOTIDE SEQUENCE [LARGE SCALE GENOMIC DNA]</scope>
    <source>
        <strain evidence="6 7">TRM88003</strain>
    </source>
</reference>
<dbReference type="SMART" id="SM01012">
    <property type="entry name" value="ANTAR"/>
    <property type="match status" value="1"/>
</dbReference>
<proteinExistence type="predicted"/>
<protein>
    <submittedName>
        <fullName evidence="6">GAF and ANTAR domain-containing protein</fullName>
    </submittedName>
</protein>
<dbReference type="InterPro" id="IPR011006">
    <property type="entry name" value="CheY-like_superfamily"/>
</dbReference>
<keyword evidence="7" id="KW-1185">Reference proteome</keyword>
<dbReference type="InterPro" id="IPR036388">
    <property type="entry name" value="WH-like_DNA-bd_sf"/>
</dbReference>
<dbReference type="Gene3D" id="1.10.10.10">
    <property type="entry name" value="Winged helix-like DNA-binding domain superfamily/Winged helix DNA-binding domain"/>
    <property type="match status" value="1"/>
</dbReference>
<evidence type="ECO:0000256" key="3">
    <source>
        <dbReference type="ARBA" id="ARBA00023015"/>
    </source>
</evidence>
<comment type="caution">
    <text evidence="6">The sequence shown here is derived from an EMBL/GenBank/DDBJ whole genome shotgun (WGS) entry which is preliminary data.</text>
</comment>
<sequence length="241" mass="26235">MTTVSAERLATLFVNVADTLVDEFDVVEFLQMLTHRVAGLFDTGEAGLMLADHRDRLTFMAASDESARLMELFQLQYNDGPCLDAFRTAQPVTNVNLAEAGEKWPEFAPRAALAGFRSVHAFPLRLRKQVIGAMGVFGSSTELDEADSHIVQSLADVAVIGLLQERAIRRGEVLTGQLQGALNSRVVIEQAKGIVAQSRGVTPDAAFGLIRDFSRRNNRRLSEVADTIVTGLPNLPDLGGR</sequence>
<keyword evidence="2" id="KW-0418">Kinase</keyword>
<feature type="domain" description="ANTAR" evidence="5">
    <location>
        <begin position="168"/>
        <end position="229"/>
    </location>
</feature>
<evidence type="ECO:0000256" key="4">
    <source>
        <dbReference type="ARBA" id="ARBA00023163"/>
    </source>
</evidence>
<dbReference type="InterPro" id="IPR005561">
    <property type="entry name" value="ANTAR"/>
</dbReference>
<evidence type="ECO:0000256" key="1">
    <source>
        <dbReference type="ARBA" id="ARBA00022679"/>
    </source>
</evidence>
<dbReference type="RefSeq" id="WP_253237711.1">
    <property type="nucleotide sequence ID" value="NZ_JAMYJR010000013.1"/>
</dbReference>
<dbReference type="PROSITE" id="PS50921">
    <property type="entry name" value="ANTAR"/>
    <property type="match status" value="1"/>
</dbReference>
<dbReference type="Proteomes" id="UP001523369">
    <property type="component" value="Unassembled WGS sequence"/>
</dbReference>
<dbReference type="InterPro" id="IPR012074">
    <property type="entry name" value="GAF_ANTAR"/>
</dbReference>
<dbReference type="Gene3D" id="3.30.450.40">
    <property type="match status" value="1"/>
</dbReference>
<evidence type="ECO:0000313" key="7">
    <source>
        <dbReference type="Proteomes" id="UP001523369"/>
    </source>
</evidence>
<keyword evidence="1" id="KW-0808">Transferase</keyword>
<dbReference type="InterPro" id="IPR029016">
    <property type="entry name" value="GAF-like_dom_sf"/>
</dbReference>
<accession>A0ABT1DL69</accession>
<organism evidence="6 7">
    <name type="scientific">Paractinoplanes aksuensis</name>
    <dbReference type="NCBI Taxonomy" id="2939490"/>
    <lineage>
        <taxon>Bacteria</taxon>
        <taxon>Bacillati</taxon>
        <taxon>Actinomycetota</taxon>
        <taxon>Actinomycetes</taxon>
        <taxon>Micromonosporales</taxon>
        <taxon>Micromonosporaceae</taxon>
        <taxon>Paractinoplanes</taxon>
    </lineage>
</organism>
<evidence type="ECO:0000259" key="5">
    <source>
        <dbReference type="PROSITE" id="PS50921"/>
    </source>
</evidence>
<evidence type="ECO:0000256" key="2">
    <source>
        <dbReference type="ARBA" id="ARBA00022777"/>
    </source>
</evidence>
<dbReference type="Pfam" id="PF13185">
    <property type="entry name" value="GAF_2"/>
    <property type="match status" value="1"/>
</dbReference>
<evidence type="ECO:0000313" key="6">
    <source>
        <dbReference type="EMBL" id="MCO8271587.1"/>
    </source>
</evidence>
<keyword evidence="4" id="KW-0804">Transcription</keyword>
<dbReference type="Pfam" id="PF03861">
    <property type="entry name" value="ANTAR"/>
    <property type="match status" value="1"/>
</dbReference>
<dbReference type="InterPro" id="IPR003018">
    <property type="entry name" value="GAF"/>
</dbReference>
<dbReference type="PIRSF" id="PIRSF036625">
    <property type="entry name" value="GAF_ANTAR"/>
    <property type="match status" value="1"/>
</dbReference>
<dbReference type="EMBL" id="JAMYJR010000013">
    <property type="protein sequence ID" value="MCO8271587.1"/>
    <property type="molecule type" value="Genomic_DNA"/>
</dbReference>
<keyword evidence="3" id="KW-0805">Transcription regulation</keyword>
<gene>
    <name evidence="6" type="ORF">M1L60_13395</name>
</gene>
<dbReference type="SUPFAM" id="SSF55781">
    <property type="entry name" value="GAF domain-like"/>
    <property type="match status" value="1"/>
</dbReference>